<name>A0ABN0RIK4_9LIST</name>
<dbReference type="EMBL" id="AODF01000001">
    <property type="protein sequence ID" value="EUJ33796.1"/>
    <property type="molecule type" value="Genomic_DNA"/>
</dbReference>
<evidence type="ECO:0000313" key="1">
    <source>
        <dbReference type="EMBL" id="EUJ33796.1"/>
    </source>
</evidence>
<reference evidence="1 2" key="1">
    <citation type="journal article" date="2014" name="Int. J. Syst. Evol. Microbiol.">
        <title>Listeria floridensis sp. nov., Listeria aquatica sp. nov., Listeria cornellensis sp. nov., Listeria riparia sp. nov. and Listeria grandensis sp. nov., from agricultural and natural environments.</title>
        <authorList>
            <person name="den Bakker H.C."/>
            <person name="Warchocki S."/>
            <person name="Wright E.M."/>
            <person name="Allred A.F."/>
            <person name="Ahlstrom C."/>
            <person name="Manuel C.S."/>
            <person name="Stasiewicz M.J."/>
            <person name="Burrell A."/>
            <person name="Roof S."/>
            <person name="Strawn L."/>
            <person name="Fortes E.D."/>
            <person name="Nightingale K.K."/>
            <person name="Kephart D."/>
            <person name="Wiedmann M."/>
        </authorList>
    </citation>
    <scope>NUCLEOTIDE SEQUENCE [LARGE SCALE GENOMIC DNA]</scope>
    <source>
        <strain evidence="1 2">FSL S10-1187</strain>
    </source>
</reference>
<comment type="caution">
    <text evidence="1">The sequence shown here is derived from an EMBL/GenBank/DDBJ whole genome shotgun (WGS) entry which is preliminary data.</text>
</comment>
<gene>
    <name evidence="1" type="ORF">MFLO_01160</name>
</gene>
<dbReference type="RefSeq" id="WP_051993378.1">
    <property type="nucleotide sequence ID" value="NZ_AODF01000001.1"/>
</dbReference>
<organism evidence="1 2">
    <name type="scientific">Listeria floridensis FSL S10-1187</name>
    <dbReference type="NCBI Taxonomy" id="1265817"/>
    <lineage>
        <taxon>Bacteria</taxon>
        <taxon>Bacillati</taxon>
        <taxon>Bacillota</taxon>
        <taxon>Bacilli</taxon>
        <taxon>Bacillales</taxon>
        <taxon>Listeriaceae</taxon>
        <taxon>Listeria</taxon>
    </lineage>
</organism>
<keyword evidence="2" id="KW-1185">Reference proteome</keyword>
<dbReference type="Proteomes" id="UP000019249">
    <property type="component" value="Unassembled WGS sequence"/>
</dbReference>
<accession>A0ABN0RIK4</accession>
<protein>
    <submittedName>
        <fullName evidence="1">Uncharacterized protein</fullName>
    </submittedName>
</protein>
<proteinExistence type="predicted"/>
<evidence type="ECO:0000313" key="2">
    <source>
        <dbReference type="Proteomes" id="UP000019249"/>
    </source>
</evidence>
<sequence length="137" mass="15336">MKKSGGGLSSAEEVYLDAANALVFTQGMKLNAQKHISELKEMYQKEIEKADDLWQDTLKDARFIGEILSDNEIIQALADGGATEAEIRLKPKAEYEKTVAELKAIEQEFDETIQTTQKAIQEMIEKDQELAKQISEG</sequence>